<dbReference type="STRING" id="927665.HMPREF1535_03701"/>
<dbReference type="Pfam" id="PF00216">
    <property type="entry name" value="Bac_DNA_binding"/>
    <property type="match status" value="1"/>
</dbReference>
<evidence type="ECO:0000256" key="5">
    <source>
        <dbReference type="SAM" id="Phobius"/>
    </source>
</evidence>
<dbReference type="PANTHER" id="PTHR33175">
    <property type="entry name" value="DNA-BINDING PROTEIN HU"/>
    <property type="match status" value="1"/>
</dbReference>
<name>A0A0F5IYV0_9BACT</name>
<comment type="caution">
    <text evidence="6">The sequence shown here is derived from an EMBL/GenBank/DDBJ whole genome shotgun (WGS) entry which is preliminary data.</text>
</comment>
<dbReference type="InterPro" id="IPR010992">
    <property type="entry name" value="IHF-like_DNA-bd_dom_sf"/>
</dbReference>
<dbReference type="RefSeq" id="WP_046147063.1">
    <property type="nucleotide sequence ID" value="NZ_KQ033913.1"/>
</dbReference>
<dbReference type="Gene3D" id="4.10.520.10">
    <property type="entry name" value="IHF-like DNA-binding proteins"/>
    <property type="match status" value="1"/>
</dbReference>
<feature type="region of interest" description="Disordered" evidence="4">
    <location>
        <begin position="160"/>
        <end position="227"/>
    </location>
</feature>
<keyword evidence="5" id="KW-0812">Transmembrane</keyword>
<organism evidence="6 7">
    <name type="scientific">Parabacteroides goldsteinii DSM 19448 = WAL 12034</name>
    <dbReference type="NCBI Taxonomy" id="927665"/>
    <lineage>
        <taxon>Bacteria</taxon>
        <taxon>Pseudomonadati</taxon>
        <taxon>Bacteroidota</taxon>
        <taxon>Bacteroidia</taxon>
        <taxon>Bacteroidales</taxon>
        <taxon>Tannerellaceae</taxon>
        <taxon>Parabacteroides</taxon>
    </lineage>
</organism>
<dbReference type="GO" id="GO:0005829">
    <property type="term" value="C:cytosol"/>
    <property type="evidence" value="ECO:0007669"/>
    <property type="project" value="TreeGrafter"/>
</dbReference>
<evidence type="ECO:0000313" key="7">
    <source>
        <dbReference type="Proteomes" id="UP000033047"/>
    </source>
</evidence>
<keyword evidence="5" id="KW-1133">Transmembrane helix</keyword>
<evidence type="ECO:0008006" key="8">
    <source>
        <dbReference type="Google" id="ProtNLM"/>
    </source>
</evidence>
<dbReference type="HOGENOM" id="CLU_029436_0_0_10"/>
<evidence type="ECO:0000256" key="3">
    <source>
        <dbReference type="RuleBase" id="RU003939"/>
    </source>
</evidence>
<evidence type="ECO:0000256" key="2">
    <source>
        <dbReference type="ARBA" id="ARBA00023125"/>
    </source>
</evidence>
<dbReference type="GO" id="GO:0003677">
    <property type="term" value="F:DNA binding"/>
    <property type="evidence" value="ECO:0007669"/>
    <property type="project" value="UniProtKB-KW"/>
</dbReference>
<accession>A0A0F5IYV0</accession>
<evidence type="ECO:0000256" key="4">
    <source>
        <dbReference type="SAM" id="MobiDB-lite"/>
    </source>
</evidence>
<dbReference type="AlphaFoldDB" id="A0A0F5IYV0"/>
<dbReference type="SMART" id="SM00411">
    <property type="entry name" value="BHL"/>
    <property type="match status" value="1"/>
</dbReference>
<feature type="transmembrane region" description="Helical" evidence="5">
    <location>
        <begin position="240"/>
        <end position="262"/>
    </location>
</feature>
<evidence type="ECO:0000256" key="1">
    <source>
        <dbReference type="ARBA" id="ARBA00010529"/>
    </source>
</evidence>
<dbReference type="GO" id="GO:0030527">
    <property type="term" value="F:structural constituent of chromatin"/>
    <property type="evidence" value="ECO:0007669"/>
    <property type="project" value="InterPro"/>
</dbReference>
<dbReference type="Proteomes" id="UP000033047">
    <property type="component" value="Unassembled WGS sequence"/>
</dbReference>
<proteinExistence type="inferred from homology"/>
<keyword evidence="5" id="KW-0472">Membrane</keyword>
<dbReference type="InterPro" id="IPR000119">
    <property type="entry name" value="Hist_DNA-bd"/>
</dbReference>
<evidence type="ECO:0000313" key="6">
    <source>
        <dbReference type="EMBL" id="KKB50352.1"/>
    </source>
</evidence>
<protein>
    <recommendedName>
        <fullName evidence="8">LysM domain-containing protein</fullName>
    </recommendedName>
</protein>
<gene>
    <name evidence="6" type="ORF">HMPREF1535_03701</name>
</gene>
<dbReference type="PATRIC" id="fig|927665.4.peg.3810"/>
<sequence length="415" mass="45936">MNSRLTIQDLAGLLAERTGKDRNSAEQFLREFIAIVSQGVFTDKVAKIKGLGSFKIVLVEKRESIHVNTGERFLIPAHYKFSFLPDKELRELVNKPFSFFETTELNEDVDFTDLDVSNTVEDKEAEDESVEEILQESEEVIVETPEPLQPTDDVCVSEELPEVEQPVEEPAENEPEEVIEESIVPDEPSPAENDIPEQTEPENTSSDQLKEETKQEPSVANYPGMDGFQIEDEEPTASSWIKILVSVGVVAIVAIAGIFLYLNRSLFLGSDTSGSTVLTGMSLPGTAVVPEDTTRVEESEVTEAELETVEEKDTVSVESVAPVVEPAAQTPKILAKVKIEPGSRLTLISLEYYGSKIFWVYLYEYNKSVIKDPNNVPVGTEIQVPAPELYGIDKHSRASVEKAAARQTEILSGKL</sequence>
<feature type="compositionally biased region" description="Acidic residues" evidence="4">
    <location>
        <begin position="160"/>
        <end position="184"/>
    </location>
</feature>
<keyword evidence="2" id="KW-0238">DNA-binding</keyword>
<dbReference type="SUPFAM" id="SSF47729">
    <property type="entry name" value="IHF-like DNA-binding proteins"/>
    <property type="match status" value="1"/>
</dbReference>
<reference evidence="6 7" key="1">
    <citation type="submission" date="2013-04" db="EMBL/GenBank/DDBJ databases">
        <title>The Genome Sequence of Parabacteroides goldsteinii DSM 19448.</title>
        <authorList>
            <consortium name="The Broad Institute Genomics Platform"/>
            <person name="Earl A."/>
            <person name="Ward D."/>
            <person name="Feldgarden M."/>
            <person name="Gevers D."/>
            <person name="Martens E."/>
            <person name="Sakamoto M."/>
            <person name="Benno Y."/>
            <person name="Song Y."/>
            <person name="Liu C."/>
            <person name="Lee J."/>
            <person name="Bolanos M."/>
            <person name="Vaisanen M.L."/>
            <person name="Finegold S.M."/>
            <person name="Walker B."/>
            <person name="Young S."/>
            <person name="Zeng Q."/>
            <person name="Gargeya S."/>
            <person name="Fitzgerald M."/>
            <person name="Haas B."/>
            <person name="Abouelleil A."/>
            <person name="Allen A.W."/>
            <person name="Alvarado L."/>
            <person name="Arachchi H.M."/>
            <person name="Berlin A.M."/>
            <person name="Chapman S.B."/>
            <person name="Gainer-Dewar J."/>
            <person name="Goldberg J."/>
            <person name="Griggs A."/>
            <person name="Gujja S."/>
            <person name="Hansen M."/>
            <person name="Howarth C."/>
            <person name="Imamovic A."/>
            <person name="Ireland A."/>
            <person name="Larimer J."/>
            <person name="McCowan C."/>
            <person name="Murphy C."/>
            <person name="Pearson M."/>
            <person name="Poon T.W."/>
            <person name="Priest M."/>
            <person name="Roberts A."/>
            <person name="Saif S."/>
            <person name="Shea T."/>
            <person name="Sisk P."/>
            <person name="Sykes S."/>
            <person name="Wortman J."/>
            <person name="Nusbaum C."/>
            <person name="Birren B."/>
        </authorList>
    </citation>
    <scope>NUCLEOTIDE SEQUENCE [LARGE SCALE GENOMIC DNA]</scope>
    <source>
        <strain evidence="6 7">DSM 19448</strain>
    </source>
</reference>
<dbReference type="PANTHER" id="PTHR33175:SF2">
    <property type="entry name" value="INTEGRATION HOST FACTOR SUBUNIT ALPHA"/>
    <property type="match status" value="1"/>
</dbReference>
<comment type="similarity">
    <text evidence="1 3">Belongs to the bacterial histone-like protein family.</text>
</comment>
<dbReference type="EMBL" id="AQHV01000016">
    <property type="protein sequence ID" value="KKB50352.1"/>
    <property type="molecule type" value="Genomic_DNA"/>
</dbReference>